<dbReference type="EC" id="3.2.1.52" evidence="3"/>
<evidence type="ECO:0000256" key="5">
    <source>
        <dbReference type="ARBA" id="ARBA00023295"/>
    </source>
</evidence>
<dbReference type="InterPro" id="IPR001764">
    <property type="entry name" value="Glyco_hydro_3_N"/>
</dbReference>
<accession>A0ABS3I8X8</accession>
<evidence type="ECO:0000256" key="3">
    <source>
        <dbReference type="ARBA" id="ARBA00012663"/>
    </source>
</evidence>
<dbReference type="PROSITE" id="PS00775">
    <property type="entry name" value="GLYCOSYL_HYDROL_F3"/>
    <property type="match status" value="1"/>
</dbReference>
<evidence type="ECO:0000259" key="8">
    <source>
        <dbReference type="Pfam" id="PF00933"/>
    </source>
</evidence>
<dbReference type="InterPro" id="IPR017853">
    <property type="entry name" value="GH"/>
</dbReference>
<dbReference type="PROSITE" id="PS51257">
    <property type="entry name" value="PROKAR_LIPOPROTEIN"/>
    <property type="match status" value="1"/>
</dbReference>
<keyword evidence="4 9" id="KW-0378">Hydrolase</keyword>
<keyword evidence="10" id="KW-1185">Reference proteome</keyword>
<comment type="catalytic activity">
    <reaction evidence="1">
        <text>Hydrolysis of terminal non-reducing N-acetyl-D-hexosamine residues in N-acetyl-beta-D-hexosaminides.</text>
        <dbReference type="EC" id="3.2.1.52"/>
    </reaction>
</comment>
<evidence type="ECO:0000256" key="1">
    <source>
        <dbReference type="ARBA" id="ARBA00001231"/>
    </source>
</evidence>
<dbReference type="PANTHER" id="PTHR30480">
    <property type="entry name" value="BETA-HEXOSAMINIDASE-RELATED"/>
    <property type="match status" value="1"/>
</dbReference>
<evidence type="ECO:0000256" key="6">
    <source>
        <dbReference type="SAM" id="MobiDB-lite"/>
    </source>
</evidence>
<feature type="compositionally biased region" description="Low complexity" evidence="6">
    <location>
        <begin position="25"/>
        <end position="77"/>
    </location>
</feature>
<evidence type="ECO:0000313" key="10">
    <source>
        <dbReference type="Proteomes" id="UP000664617"/>
    </source>
</evidence>
<dbReference type="Proteomes" id="UP000664617">
    <property type="component" value="Unassembled WGS sequence"/>
</dbReference>
<comment type="similarity">
    <text evidence="2">Belongs to the glycosyl hydrolase 3 family.</text>
</comment>
<feature type="domain" description="Glycoside hydrolase family 3 N-terminal" evidence="8">
    <location>
        <begin position="85"/>
        <end position="412"/>
    </location>
</feature>
<dbReference type="InterPro" id="IPR050226">
    <property type="entry name" value="NagZ_Beta-hexosaminidase"/>
</dbReference>
<gene>
    <name evidence="9" type="ORF">J0911_10670</name>
</gene>
<organism evidence="9 10">
    <name type="scientific">Myceligenerans salitolerans</name>
    <dbReference type="NCBI Taxonomy" id="1230528"/>
    <lineage>
        <taxon>Bacteria</taxon>
        <taxon>Bacillati</taxon>
        <taxon>Actinomycetota</taxon>
        <taxon>Actinomycetes</taxon>
        <taxon>Micrococcales</taxon>
        <taxon>Promicromonosporaceae</taxon>
        <taxon>Myceligenerans</taxon>
    </lineage>
</organism>
<feature type="region of interest" description="Disordered" evidence="6">
    <location>
        <begin position="21"/>
        <end position="77"/>
    </location>
</feature>
<evidence type="ECO:0000256" key="4">
    <source>
        <dbReference type="ARBA" id="ARBA00022801"/>
    </source>
</evidence>
<dbReference type="SUPFAM" id="SSF51445">
    <property type="entry name" value="(Trans)glycosidases"/>
    <property type="match status" value="1"/>
</dbReference>
<evidence type="ECO:0000256" key="7">
    <source>
        <dbReference type="SAM" id="SignalP"/>
    </source>
</evidence>
<dbReference type="GO" id="GO:0016787">
    <property type="term" value="F:hydrolase activity"/>
    <property type="evidence" value="ECO:0007669"/>
    <property type="project" value="UniProtKB-KW"/>
</dbReference>
<keyword evidence="7" id="KW-0732">Signal</keyword>
<dbReference type="PANTHER" id="PTHR30480:SF13">
    <property type="entry name" value="BETA-HEXOSAMINIDASE"/>
    <property type="match status" value="1"/>
</dbReference>
<keyword evidence="5" id="KW-0326">Glycosidase</keyword>
<sequence>MTSRLARLVAVLLLLAAAGCGGQAGTSRSSSSPGPGSATPSGSTTPAPGTAAPSSTPDASPDRTTSPPSTAPAAPSGRELLEGMTLAEKVGEILMVGVPVGGGRETAAEAIREHHVANVFLHGRTQAGQGPVRRLVAEFRTIGATANPRDPLMLVATDQEGGAVQVLRGDGFSDIPSAVDQAALPPDELRGMARTWGTELADVGVNLNLAPVADVVLAQSAASNAPIGANHRNYGYTLDSVVAGSVAFGQGQRAAGVATAPKHFPGLGLVSGNTDTATGVTDTVTGPGAKSVSAFAANVESGSEFVMMSSAFYSKIDAERPAVFSPAAIDLLRDDLGFDGVVMTDDLSAAAQVQAWSPGDRAVLAVEAGVDLVLASADPTTAAPMAQALVERAEEDPGFASRVDEAAARVLDAKSVLNG</sequence>
<reference evidence="10" key="1">
    <citation type="submission" date="2023-07" db="EMBL/GenBank/DDBJ databases">
        <title>Myceligenerans salitolerans sp. nov., a halotolerant actinomycete isolated from a salt lake in Xinjiang, China.</title>
        <authorList>
            <person name="Guan T."/>
        </authorList>
    </citation>
    <scope>NUCLEOTIDE SEQUENCE [LARGE SCALE GENOMIC DNA]</scope>
    <source>
        <strain evidence="10">XHU 5031</strain>
    </source>
</reference>
<dbReference type="RefSeq" id="WP_207275446.1">
    <property type="nucleotide sequence ID" value="NZ_JAFMPK010000043.1"/>
</dbReference>
<dbReference type="InterPro" id="IPR019800">
    <property type="entry name" value="Glyco_hydro_3_AS"/>
</dbReference>
<name>A0ABS3I8X8_9MICO</name>
<feature type="signal peptide" evidence="7">
    <location>
        <begin position="1"/>
        <end position="24"/>
    </location>
</feature>
<evidence type="ECO:0000256" key="2">
    <source>
        <dbReference type="ARBA" id="ARBA00005336"/>
    </source>
</evidence>
<feature type="chain" id="PRO_5046228141" description="beta-N-acetylhexosaminidase" evidence="7">
    <location>
        <begin position="25"/>
        <end position="419"/>
    </location>
</feature>
<dbReference type="Pfam" id="PF00933">
    <property type="entry name" value="Glyco_hydro_3"/>
    <property type="match status" value="1"/>
</dbReference>
<proteinExistence type="inferred from homology"/>
<comment type="caution">
    <text evidence="9">The sequence shown here is derived from an EMBL/GenBank/DDBJ whole genome shotgun (WGS) entry which is preliminary data.</text>
</comment>
<dbReference type="InterPro" id="IPR036962">
    <property type="entry name" value="Glyco_hydro_3_N_sf"/>
</dbReference>
<evidence type="ECO:0000313" key="9">
    <source>
        <dbReference type="EMBL" id="MBO0609492.1"/>
    </source>
</evidence>
<protein>
    <recommendedName>
        <fullName evidence="3">beta-N-acetylhexosaminidase</fullName>
        <ecNumber evidence="3">3.2.1.52</ecNumber>
    </recommendedName>
</protein>
<dbReference type="EMBL" id="JAFMPK010000043">
    <property type="protein sequence ID" value="MBO0609492.1"/>
    <property type="molecule type" value="Genomic_DNA"/>
</dbReference>
<dbReference type="Gene3D" id="3.20.20.300">
    <property type="entry name" value="Glycoside hydrolase, family 3, N-terminal domain"/>
    <property type="match status" value="1"/>
</dbReference>